<gene>
    <name evidence="3" type="ORF">GCM10009654_28250</name>
</gene>
<dbReference type="Pfam" id="PF00248">
    <property type="entry name" value="Aldo_ket_red"/>
    <property type="match status" value="1"/>
</dbReference>
<evidence type="ECO:0000256" key="1">
    <source>
        <dbReference type="ARBA" id="ARBA00023002"/>
    </source>
</evidence>
<dbReference type="InterPro" id="IPR036812">
    <property type="entry name" value="NAD(P)_OxRdtase_dom_sf"/>
</dbReference>
<dbReference type="EMBL" id="BAAAKV010000022">
    <property type="protein sequence ID" value="GAA1169362.1"/>
    <property type="molecule type" value="Genomic_DNA"/>
</dbReference>
<dbReference type="SUPFAM" id="SSF51430">
    <property type="entry name" value="NAD(P)-linked oxidoreductase"/>
    <property type="match status" value="1"/>
</dbReference>
<accession>A0ABN1UU22</accession>
<dbReference type="InterPro" id="IPR050791">
    <property type="entry name" value="Aldo-Keto_reductase"/>
</dbReference>
<name>A0ABN1UU22_9ACTN</name>
<sequence>MATTPALPTRALGSGPRVSALGLGCMGMSALYGEADRAESIATIHAALDAGITLLDTGDFYGMGHNELLINEALSTAPAGARDRAVLSVKFGALRDPDNGWGGYDGRPAAVKNFAAYSLGRLGADHIDIYRIARVDPDVPIEETVGAIAELVQAGYVRHVGLSEVGAATIRRAASVAPISDLQIEYGLISRGIEAEILPTVRELGIGVTAYGVLSRGLISGHFTADRELAPGDFRAMSPRFQGDNLRHNLALVESLRKIAEQKDASVAQIAIAWVLSRGADIVPLVGARRRDRLAEALGALEVTLDADDLAAIERAVPAGSAAGERYPATQMEHLDSER</sequence>
<feature type="domain" description="NADP-dependent oxidoreductase" evidence="2">
    <location>
        <begin position="21"/>
        <end position="316"/>
    </location>
</feature>
<dbReference type="PANTHER" id="PTHR43625">
    <property type="entry name" value="AFLATOXIN B1 ALDEHYDE REDUCTASE"/>
    <property type="match status" value="1"/>
</dbReference>
<organism evidence="3 4">
    <name type="scientific">Streptomyces hebeiensis</name>
    <dbReference type="NCBI Taxonomy" id="229486"/>
    <lineage>
        <taxon>Bacteria</taxon>
        <taxon>Bacillati</taxon>
        <taxon>Actinomycetota</taxon>
        <taxon>Actinomycetes</taxon>
        <taxon>Kitasatosporales</taxon>
        <taxon>Streptomycetaceae</taxon>
        <taxon>Streptomyces</taxon>
    </lineage>
</organism>
<evidence type="ECO:0000259" key="2">
    <source>
        <dbReference type="Pfam" id="PF00248"/>
    </source>
</evidence>
<keyword evidence="4" id="KW-1185">Reference proteome</keyword>
<evidence type="ECO:0000313" key="3">
    <source>
        <dbReference type="EMBL" id="GAA1169362.1"/>
    </source>
</evidence>
<keyword evidence="1" id="KW-0560">Oxidoreductase</keyword>
<dbReference type="RefSeq" id="WP_344275390.1">
    <property type="nucleotide sequence ID" value="NZ_BAAAKV010000022.1"/>
</dbReference>
<proteinExistence type="predicted"/>
<protein>
    <submittedName>
        <fullName evidence="3">Aldo/keto reductase</fullName>
    </submittedName>
</protein>
<dbReference type="InterPro" id="IPR023210">
    <property type="entry name" value="NADP_OxRdtase_dom"/>
</dbReference>
<dbReference type="Proteomes" id="UP001501371">
    <property type="component" value="Unassembled WGS sequence"/>
</dbReference>
<reference evidence="3 4" key="1">
    <citation type="journal article" date="2019" name="Int. J. Syst. Evol. Microbiol.">
        <title>The Global Catalogue of Microorganisms (GCM) 10K type strain sequencing project: providing services to taxonomists for standard genome sequencing and annotation.</title>
        <authorList>
            <consortium name="The Broad Institute Genomics Platform"/>
            <consortium name="The Broad Institute Genome Sequencing Center for Infectious Disease"/>
            <person name="Wu L."/>
            <person name="Ma J."/>
        </authorList>
    </citation>
    <scope>NUCLEOTIDE SEQUENCE [LARGE SCALE GENOMIC DNA]</scope>
    <source>
        <strain evidence="3 4">JCM 12696</strain>
    </source>
</reference>
<dbReference type="Gene3D" id="3.20.20.100">
    <property type="entry name" value="NADP-dependent oxidoreductase domain"/>
    <property type="match status" value="1"/>
</dbReference>
<comment type="caution">
    <text evidence="3">The sequence shown here is derived from an EMBL/GenBank/DDBJ whole genome shotgun (WGS) entry which is preliminary data.</text>
</comment>
<dbReference type="PANTHER" id="PTHR43625:SF40">
    <property type="entry name" value="ALDO-KETO REDUCTASE YAKC [NADP(+)]"/>
    <property type="match status" value="1"/>
</dbReference>
<evidence type="ECO:0000313" key="4">
    <source>
        <dbReference type="Proteomes" id="UP001501371"/>
    </source>
</evidence>